<protein>
    <submittedName>
        <fullName evidence="2">Glycosyltransferase involved in cell wall bisynthesis</fullName>
    </submittedName>
</protein>
<gene>
    <name evidence="2" type="ORF">SAMN05661077_0933</name>
</gene>
<dbReference type="OrthoDB" id="9775208at2"/>
<dbReference type="GO" id="GO:0016757">
    <property type="term" value="F:glycosyltransferase activity"/>
    <property type="evidence" value="ECO:0007669"/>
    <property type="project" value="UniProtKB-ARBA"/>
</dbReference>
<dbReference type="PANTHER" id="PTHR12526">
    <property type="entry name" value="GLYCOSYLTRANSFERASE"/>
    <property type="match status" value="1"/>
</dbReference>
<dbReference type="InterPro" id="IPR028098">
    <property type="entry name" value="Glyco_trans_4-like_N"/>
</dbReference>
<dbReference type="PANTHER" id="PTHR12526:SF638">
    <property type="entry name" value="SPORE COAT PROTEIN SA"/>
    <property type="match status" value="1"/>
</dbReference>
<name>A0A0P9CKR8_9GAMM</name>
<dbReference type="Pfam" id="PF13692">
    <property type="entry name" value="Glyco_trans_1_4"/>
    <property type="match status" value="1"/>
</dbReference>
<proteinExistence type="predicted"/>
<sequence length="375" mass="42430">MLVTLSANTAWYLYNFRSGVIRALMERGYRVATLAPPDAMSERLAELGCEVIDFPMDNKGNDPVQDLRTIWRYRRMYACLQPDLALHFTIKPVIYGSLGARLARVPCINTVTGLGTAFIREGWLTRMVEVLYRVSQRWPSRVFFQNGDDLELFLRRSLVRRELIGQLPGSGVDLSRFQVSAMEKIEAPVFLLVARMVWDKGVGEFVEAARILRGHYPAVRFQLLGPLGVENRTAIPHETLEEWVEEGLVEYLGEADDVRPHIARSSCVVLPSYREGTPRTMLEAAAMGRPVITTDAVGCREVVDDGESGFLCQPRDAEDLARQMTRFLELEMGERETMGVAGRAKMEREFDERIVIQRYLEAIDEAVDQAAVRPA</sequence>
<dbReference type="EMBL" id="FMUN01000002">
    <property type="protein sequence ID" value="SCX98367.1"/>
    <property type="molecule type" value="Genomic_DNA"/>
</dbReference>
<keyword evidence="2" id="KW-0808">Transferase</keyword>
<organism evidence="2 3">
    <name type="scientific">Thiohalorhabdus denitrificans</name>
    <dbReference type="NCBI Taxonomy" id="381306"/>
    <lineage>
        <taxon>Bacteria</taxon>
        <taxon>Pseudomonadati</taxon>
        <taxon>Pseudomonadota</taxon>
        <taxon>Gammaproteobacteria</taxon>
        <taxon>Thiohalorhabdales</taxon>
        <taxon>Thiohalorhabdaceae</taxon>
        <taxon>Thiohalorhabdus</taxon>
    </lineage>
</organism>
<feature type="domain" description="Glycosyltransferase subfamily 4-like N-terminal" evidence="1">
    <location>
        <begin position="20"/>
        <end position="163"/>
    </location>
</feature>
<evidence type="ECO:0000259" key="1">
    <source>
        <dbReference type="Pfam" id="PF13579"/>
    </source>
</evidence>
<dbReference type="AlphaFoldDB" id="A0A0P9CKR8"/>
<dbReference type="STRING" id="381306.AN478_10520"/>
<dbReference type="Gene3D" id="3.40.50.2000">
    <property type="entry name" value="Glycogen Phosphorylase B"/>
    <property type="match status" value="2"/>
</dbReference>
<dbReference type="PATRIC" id="fig|381306.5.peg.857"/>
<keyword evidence="3" id="KW-1185">Reference proteome</keyword>
<accession>A0A0P9CKR8</accession>
<dbReference type="Proteomes" id="UP000183104">
    <property type="component" value="Unassembled WGS sequence"/>
</dbReference>
<dbReference type="RefSeq" id="WP_054966563.1">
    <property type="nucleotide sequence ID" value="NZ_FMUN01000002.1"/>
</dbReference>
<reference evidence="3" key="1">
    <citation type="submission" date="2016-10" db="EMBL/GenBank/DDBJ databases">
        <authorList>
            <person name="Varghese N."/>
        </authorList>
    </citation>
    <scope>NUCLEOTIDE SEQUENCE [LARGE SCALE GENOMIC DNA]</scope>
    <source>
        <strain evidence="3">HL 19</strain>
    </source>
</reference>
<dbReference type="CDD" id="cd03808">
    <property type="entry name" value="GT4_CapM-like"/>
    <property type="match status" value="1"/>
</dbReference>
<evidence type="ECO:0000313" key="3">
    <source>
        <dbReference type="Proteomes" id="UP000183104"/>
    </source>
</evidence>
<dbReference type="Pfam" id="PF13579">
    <property type="entry name" value="Glyco_trans_4_4"/>
    <property type="match status" value="1"/>
</dbReference>
<dbReference type="SUPFAM" id="SSF53756">
    <property type="entry name" value="UDP-Glycosyltransferase/glycogen phosphorylase"/>
    <property type="match status" value="1"/>
</dbReference>
<evidence type="ECO:0000313" key="2">
    <source>
        <dbReference type="EMBL" id="SCX98367.1"/>
    </source>
</evidence>